<proteinExistence type="predicted"/>
<organism evidence="1 2">
    <name type="scientific">Acer saccharum</name>
    <name type="common">Sugar maple</name>
    <dbReference type="NCBI Taxonomy" id="4024"/>
    <lineage>
        <taxon>Eukaryota</taxon>
        <taxon>Viridiplantae</taxon>
        <taxon>Streptophyta</taxon>
        <taxon>Embryophyta</taxon>
        <taxon>Tracheophyta</taxon>
        <taxon>Spermatophyta</taxon>
        <taxon>Magnoliopsida</taxon>
        <taxon>eudicotyledons</taxon>
        <taxon>Gunneridae</taxon>
        <taxon>Pentapetalae</taxon>
        <taxon>rosids</taxon>
        <taxon>malvids</taxon>
        <taxon>Sapindales</taxon>
        <taxon>Sapindaceae</taxon>
        <taxon>Hippocastanoideae</taxon>
        <taxon>Acereae</taxon>
        <taxon>Acer</taxon>
    </lineage>
</organism>
<reference evidence="1" key="1">
    <citation type="journal article" date="2022" name="Plant J.">
        <title>Strategies of tolerance reflected in two North American maple genomes.</title>
        <authorList>
            <person name="McEvoy S.L."/>
            <person name="Sezen U.U."/>
            <person name="Trouern-Trend A."/>
            <person name="McMahon S.M."/>
            <person name="Schaberg P.G."/>
            <person name="Yang J."/>
            <person name="Wegrzyn J.L."/>
            <person name="Swenson N.G."/>
        </authorList>
    </citation>
    <scope>NUCLEOTIDE SEQUENCE</scope>
    <source>
        <strain evidence="1">NS2018</strain>
    </source>
</reference>
<protein>
    <submittedName>
        <fullName evidence="1">Uncharacterized protein</fullName>
    </submittedName>
</protein>
<reference evidence="1" key="2">
    <citation type="submission" date="2023-06" db="EMBL/GenBank/DDBJ databases">
        <authorList>
            <person name="Swenson N.G."/>
            <person name="Wegrzyn J.L."/>
            <person name="Mcevoy S.L."/>
        </authorList>
    </citation>
    <scope>NUCLEOTIDE SEQUENCE</scope>
    <source>
        <strain evidence="1">NS2018</strain>
        <tissue evidence="1">Leaf</tissue>
    </source>
</reference>
<comment type="caution">
    <text evidence="1">The sequence shown here is derived from an EMBL/GenBank/DDBJ whole genome shotgun (WGS) entry which is preliminary data.</text>
</comment>
<evidence type="ECO:0000313" key="2">
    <source>
        <dbReference type="Proteomes" id="UP001168877"/>
    </source>
</evidence>
<dbReference type="AlphaFoldDB" id="A0AA39VRM9"/>
<sequence>MESWFFNENSGSLVYISCEEYAMFLGFMEDMFAKWLKLVRGFHVFGVFLDVSVFAQKEKNLGFCRCFSLLLQKSLILDKRQRFVFSRS</sequence>
<accession>A0AA39VRM9</accession>
<evidence type="ECO:0000313" key="1">
    <source>
        <dbReference type="EMBL" id="KAK0587728.1"/>
    </source>
</evidence>
<dbReference type="EMBL" id="JAUESC010000382">
    <property type="protein sequence ID" value="KAK0587728.1"/>
    <property type="molecule type" value="Genomic_DNA"/>
</dbReference>
<dbReference type="Proteomes" id="UP001168877">
    <property type="component" value="Unassembled WGS sequence"/>
</dbReference>
<name>A0AA39VRM9_ACESA</name>
<keyword evidence="2" id="KW-1185">Reference proteome</keyword>
<gene>
    <name evidence="1" type="ORF">LWI29_027760</name>
</gene>